<protein>
    <submittedName>
        <fullName evidence="2">Uncharacterized protein</fullName>
    </submittedName>
</protein>
<keyword evidence="3" id="KW-1185">Reference proteome</keyword>
<evidence type="ECO:0000313" key="2">
    <source>
        <dbReference type="EnsemblPlants" id="Kaladp1038s0002.1.v1.1"/>
    </source>
</evidence>
<reference evidence="2" key="1">
    <citation type="submission" date="2021-01" db="UniProtKB">
        <authorList>
            <consortium name="EnsemblPlants"/>
        </authorList>
    </citation>
    <scope>IDENTIFICATION</scope>
</reference>
<dbReference type="Gramene" id="Kaladp1038s0002.1.v1.1">
    <property type="protein sequence ID" value="Kaladp1038s0002.1.v1.1"/>
    <property type="gene ID" value="Kaladp1038s0002.v1.1"/>
</dbReference>
<feature type="region of interest" description="Disordered" evidence="1">
    <location>
        <begin position="109"/>
        <end position="128"/>
    </location>
</feature>
<evidence type="ECO:0000313" key="3">
    <source>
        <dbReference type="Proteomes" id="UP000594263"/>
    </source>
</evidence>
<organism evidence="2 3">
    <name type="scientific">Kalanchoe fedtschenkoi</name>
    <name type="common">Lavender scallops</name>
    <name type="synonym">South American air plant</name>
    <dbReference type="NCBI Taxonomy" id="63787"/>
    <lineage>
        <taxon>Eukaryota</taxon>
        <taxon>Viridiplantae</taxon>
        <taxon>Streptophyta</taxon>
        <taxon>Embryophyta</taxon>
        <taxon>Tracheophyta</taxon>
        <taxon>Spermatophyta</taxon>
        <taxon>Magnoliopsida</taxon>
        <taxon>eudicotyledons</taxon>
        <taxon>Gunneridae</taxon>
        <taxon>Pentapetalae</taxon>
        <taxon>Saxifragales</taxon>
        <taxon>Crassulaceae</taxon>
        <taxon>Kalanchoe</taxon>
    </lineage>
</organism>
<name>A0A7N0VKU4_KALFE</name>
<dbReference type="Proteomes" id="UP000594263">
    <property type="component" value="Unplaced"/>
</dbReference>
<dbReference type="AlphaFoldDB" id="A0A7N0VKU4"/>
<sequence length="180" mass="20097">MAGEGGFELERYPARRLAAVRNQIEGQRKDLQVVTAALEDLRLKKETRCAINDPPIQTFENRVATMVGSYIDELKTLEEGLRMAFIRELIMKNAEIRKFQEIKGSTSNIKDKSRLSSSNGHKQSRPCAGATGAAAQGLRFSEASKLRPLARSVTSSGLINLASHCLEDIAQEWLEKLHWN</sequence>
<evidence type="ECO:0000256" key="1">
    <source>
        <dbReference type="SAM" id="MobiDB-lite"/>
    </source>
</evidence>
<proteinExistence type="predicted"/>
<accession>A0A7N0VKU4</accession>
<dbReference type="EnsemblPlants" id="Kaladp1038s0002.1.v1.1">
    <property type="protein sequence ID" value="Kaladp1038s0002.1.v1.1"/>
    <property type="gene ID" value="Kaladp1038s0002.v1.1"/>
</dbReference>